<proteinExistence type="predicted"/>
<keyword evidence="2" id="KW-1185">Reference proteome</keyword>
<comment type="caution">
    <text evidence="1">The sequence shown here is derived from an EMBL/GenBank/DDBJ whole genome shotgun (WGS) entry which is preliminary data.</text>
</comment>
<dbReference type="RefSeq" id="WP_377767102.1">
    <property type="nucleotide sequence ID" value="NZ_JBHULB010000015.1"/>
</dbReference>
<dbReference type="EMBL" id="JBHULB010000015">
    <property type="protein sequence ID" value="MFD2587565.1"/>
    <property type="molecule type" value="Genomic_DNA"/>
</dbReference>
<evidence type="ECO:0000313" key="2">
    <source>
        <dbReference type="Proteomes" id="UP001597526"/>
    </source>
</evidence>
<reference evidence="2" key="1">
    <citation type="journal article" date="2019" name="Int. J. Syst. Evol. Microbiol.">
        <title>The Global Catalogue of Microorganisms (GCM) 10K type strain sequencing project: providing services to taxonomists for standard genome sequencing and annotation.</title>
        <authorList>
            <consortium name="The Broad Institute Genomics Platform"/>
            <consortium name="The Broad Institute Genome Sequencing Center for Infectious Disease"/>
            <person name="Wu L."/>
            <person name="Ma J."/>
        </authorList>
    </citation>
    <scope>NUCLEOTIDE SEQUENCE [LARGE SCALE GENOMIC DNA]</scope>
    <source>
        <strain evidence="2">KCTC 52368</strain>
    </source>
</reference>
<sequence length="131" mass="15577">MTSRLLSNIKELYETFEKYHSGPKMTGSLNYGPELDTWNRLIFKKPLRELDEDDLSRYTGKAITTWGKAADFKHFLPRIFELTAELRTPYEIWIAFDKLVLSDWKNWPKNERIVIQEFMIALWESIVNDNS</sequence>
<evidence type="ECO:0000313" key="1">
    <source>
        <dbReference type="EMBL" id="MFD2587565.1"/>
    </source>
</evidence>
<protein>
    <submittedName>
        <fullName evidence="1">Uncharacterized protein</fullName>
    </submittedName>
</protein>
<dbReference type="Proteomes" id="UP001597526">
    <property type="component" value="Unassembled WGS sequence"/>
</dbReference>
<organism evidence="1 2">
    <name type="scientific">Croceitalea marina</name>
    <dbReference type="NCBI Taxonomy" id="1775166"/>
    <lineage>
        <taxon>Bacteria</taxon>
        <taxon>Pseudomonadati</taxon>
        <taxon>Bacteroidota</taxon>
        <taxon>Flavobacteriia</taxon>
        <taxon>Flavobacteriales</taxon>
        <taxon>Flavobacteriaceae</taxon>
        <taxon>Croceitalea</taxon>
    </lineage>
</organism>
<gene>
    <name evidence="1" type="ORF">ACFSQJ_11530</name>
</gene>
<name>A0ABW5MYP3_9FLAO</name>
<accession>A0ABW5MYP3</accession>